<evidence type="ECO:0000256" key="1">
    <source>
        <dbReference type="SAM" id="MobiDB-lite"/>
    </source>
</evidence>
<reference evidence="3" key="1">
    <citation type="submission" date="2017-01" db="EMBL/GenBank/DDBJ databases">
        <authorList>
            <person name="Mah S.A."/>
            <person name="Swanson W.J."/>
            <person name="Moy G.W."/>
            <person name="Vacquier V.D."/>
        </authorList>
    </citation>
    <scope>NUCLEOTIDE SEQUENCE [LARGE SCALE GENOMIC DNA]</scope>
</reference>
<gene>
    <name evidence="2" type="ORF">SEA_ANGRYORCHARD_67</name>
</gene>
<dbReference type="EMBL" id="KY549153">
    <property type="protein sequence ID" value="AQP30929.1"/>
    <property type="molecule type" value="Genomic_DNA"/>
</dbReference>
<evidence type="ECO:0000313" key="3">
    <source>
        <dbReference type="Proteomes" id="UP000223433"/>
    </source>
</evidence>
<protein>
    <submittedName>
        <fullName evidence="2">Uncharacterized protein</fullName>
    </submittedName>
</protein>
<name>A0A1S5VY75_9CAUD</name>
<feature type="region of interest" description="Disordered" evidence="1">
    <location>
        <begin position="111"/>
        <end position="156"/>
    </location>
</feature>
<accession>A0A1S5VY75</accession>
<proteinExistence type="predicted"/>
<evidence type="ECO:0000313" key="2">
    <source>
        <dbReference type="EMBL" id="AQP30929.1"/>
    </source>
</evidence>
<dbReference type="Proteomes" id="UP000223433">
    <property type="component" value="Segment"/>
</dbReference>
<sequence length="156" mass="16866">MPLLSCSRSCDRPEPIWELPYSTVCHLSSRCSKRIKRLAGMNLADHPEQVNSTASPVQVGAETIMPYRSTVVKSSDRAMLAISLPTETRLHDPPENTKSPGQRVFLTRIMGRSSPVVGGEPEGTRRGTRGRYPPLQEGGARGGIPWSGRVQGGTGG</sequence>
<organism evidence="2 3">
    <name type="scientific">Rhodococcus phage AngryOrchard</name>
    <dbReference type="NCBI Taxonomy" id="1955425"/>
    <lineage>
        <taxon>Viruses</taxon>
        <taxon>Duplodnaviria</taxon>
        <taxon>Heunggongvirae</taxon>
        <taxon>Uroviricota</taxon>
        <taxon>Caudoviricetes</taxon>
        <taxon>Rerduovirus</taxon>
        <taxon>Rhodococcus virus Takoda</taxon>
    </lineage>
</organism>